<organism evidence="1">
    <name type="scientific">Spongospora subterranea</name>
    <dbReference type="NCBI Taxonomy" id="70186"/>
    <lineage>
        <taxon>Eukaryota</taxon>
        <taxon>Sar</taxon>
        <taxon>Rhizaria</taxon>
        <taxon>Endomyxa</taxon>
        <taxon>Phytomyxea</taxon>
        <taxon>Plasmodiophorida</taxon>
        <taxon>Plasmodiophoridae</taxon>
        <taxon>Spongospora</taxon>
    </lineage>
</organism>
<sequence>PLNILAVKRATRISVIHTKYRNRCRHKACPNASRTSPGCAVVYSKFKSGASLTRAKTQEHKPQEHKIDHSPLDSFRVMSSDLDGSVVGSSLPFPVGLIEDEYYRFTLVPYDSYIATCSNPIPRPRTGVVDLLQIAAESGDIGFLHKMKQRFGGVLYNRYYIEHVFSTVILSFSSIIYRWQKGHMLL</sequence>
<dbReference type="EMBL" id="HACM01006441">
    <property type="protein sequence ID" value="CRZ06883.1"/>
    <property type="molecule type" value="Transcribed_RNA"/>
</dbReference>
<name>A0A0H5QY26_9EUKA</name>
<feature type="non-terminal residue" evidence="1">
    <location>
        <position position="1"/>
    </location>
</feature>
<proteinExistence type="predicted"/>
<accession>A0A0H5QY26</accession>
<evidence type="ECO:0000313" key="1">
    <source>
        <dbReference type="EMBL" id="CRZ06883.1"/>
    </source>
</evidence>
<protein>
    <submittedName>
        <fullName evidence="1">Uncharacterized protein</fullName>
    </submittedName>
</protein>
<reference evidence="1" key="1">
    <citation type="submission" date="2015-04" db="EMBL/GenBank/DDBJ databases">
        <title>The genome sequence of the plant pathogenic Rhizarian Plasmodiophora brassicae reveals insights in its biotrophic life cycle and the origin of chitin synthesis.</title>
        <authorList>
            <person name="Schwelm A."/>
            <person name="Fogelqvist J."/>
            <person name="Knaust A."/>
            <person name="Julke S."/>
            <person name="Lilja T."/>
            <person name="Dhandapani V."/>
            <person name="Bonilla-Rosso G."/>
            <person name="Karlsson M."/>
            <person name="Shevchenko A."/>
            <person name="Choi S.R."/>
            <person name="Kim H.G."/>
            <person name="Park J.Y."/>
            <person name="Lim Y.P."/>
            <person name="Ludwig-Muller J."/>
            <person name="Dixelius C."/>
        </authorList>
    </citation>
    <scope>NUCLEOTIDE SEQUENCE</scope>
    <source>
        <tissue evidence="1">Potato root galls</tissue>
    </source>
</reference>
<dbReference type="AlphaFoldDB" id="A0A0H5QY26"/>